<evidence type="ECO:0000313" key="1">
    <source>
        <dbReference type="EMBL" id="KAA6386259.1"/>
    </source>
</evidence>
<proteinExistence type="predicted"/>
<organism evidence="1 2">
    <name type="scientific">Streblomastix strix</name>
    <dbReference type="NCBI Taxonomy" id="222440"/>
    <lineage>
        <taxon>Eukaryota</taxon>
        <taxon>Metamonada</taxon>
        <taxon>Preaxostyla</taxon>
        <taxon>Oxymonadida</taxon>
        <taxon>Streblomastigidae</taxon>
        <taxon>Streblomastix</taxon>
    </lineage>
</organism>
<protein>
    <submittedName>
        <fullName evidence="1">Uncharacterized protein</fullName>
    </submittedName>
</protein>
<dbReference type="Proteomes" id="UP000324800">
    <property type="component" value="Unassembled WGS sequence"/>
</dbReference>
<sequence length="92" mass="10805">MSPIRQIFEESEEEVFLKTKIHGILTPKLPLLSTNVKIAQKLWNVKGCDLVRNPKEIQYKSAQWHNKLVTEQSFKFRDLENFGVMLGIYQNK</sequence>
<accession>A0A5J4VVI6</accession>
<evidence type="ECO:0000313" key="2">
    <source>
        <dbReference type="Proteomes" id="UP000324800"/>
    </source>
</evidence>
<dbReference type="AlphaFoldDB" id="A0A5J4VVI6"/>
<name>A0A5J4VVI6_9EUKA</name>
<reference evidence="1 2" key="1">
    <citation type="submission" date="2019-03" db="EMBL/GenBank/DDBJ databases">
        <title>Single cell metagenomics reveals metabolic interactions within the superorganism composed of flagellate Streblomastix strix and complex community of Bacteroidetes bacteria on its surface.</title>
        <authorList>
            <person name="Treitli S.C."/>
            <person name="Kolisko M."/>
            <person name="Husnik F."/>
            <person name="Keeling P."/>
            <person name="Hampl V."/>
        </authorList>
    </citation>
    <scope>NUCLEOTIDE SEQUENCE [LARGE SCALE GENOMIC DNA]</scope>
    <source>
        <strain evidence="1">ST1C</strain>
    </source>
</reference>
<dbReference type="EMBL" id="SNRW01004883">
    <property type="protein sequence ID" value="KAA6386259.1"/>
    <property type="molecule type" value="Genomic_DNA"/>
</dbReference>
<comment type="caution">
    <text evidence="1">The sequence shown here is derived from an EMBL/GenBank/DDBJ whole genome shotgun (WGS) entry which is preliminary data.</text>
</comment>
<gene>
    <name evidence="1" type="ORF">EZS28_018214</name>
</gene>